<keyword evidence="1" id="KW-0175">Coiled coil</keyword>
<organism evidence="2 3">
    <name type="scientific">Romanomermis culicivorax</name>
    <name type="common">Nematode worm</name>
    <dbReference type="NCBI Taxonomy" id="13658"/>
    <lineage>
        <taxon>Eukaryota</taxon>
        <taxon>Metazoa</taxon>
        <taxon>Ecdysozoa</taxon>
        <taxon>Nematoda</taxon>
        <taxon>Enoplea</taxon>
        <taxon>Dorylaimia</taxon>
        <taxon>Mermithida</taxon>
        <taxon>Mermithoidea</taxon>
        <taxon>Mermithidae</taxon>
        <taxon>Romanomermis</taxon>
    </lineage>
</organism>
<dbReference type="AlphaFoldDB" id="A0A915IEW9"/>
<dbReference type="Proteomes" id="UP000887565">
    <property type="component" value="Unplaced"/>
</dbReference>
<dbReference type="WBParaSite" id="nRc.2.0.1.t11766-RA">
    <property type="protein sequence ID" value="nRc.2.0.1.t11766-RA"/>
    <property type="gene ID" value="nRc.2.0.1.g11766"/>
</dbReference>
<name>A0A915IEW9_ROMCU</name>
<proteinExistence type="predicted"/>
<protein>
    <submittedName>
        <fullName evidence="3">Uncharacterized protein</fullName>
    </submittedName>
</protein>
<reference evidence="3" key="1">
    <citation type="submission" date="2022-11" db="UniProtKB">
        <authorList>
            <consortium name="WormBaseParasite"/>
        </authorList>
    </citation>
    <scope>IDENTIFICATION</scope>
</reference>
<sequence length="122" mass="14049">MLLVGYTVLEDIISIVNVRGRQKSTDSRDLSDGIRCSKEVQTSESKILSHAVGLPAEDDLQDGRLNEDVIELSEEEQQQEQSMEEEVKQKIRLQCEQIERQLKENMVLMNAKMEQLKHEMGF</sequence>
<evidence type="ECO:0000313" key="3">
    <source>
        <dbReference type="WBParaSite" id="nRc.2.0.1.t11766-RA"/>
    </source>
</evidence>
<evidence type="ECO:0000313" key="2">
    <source>
        <dbReference type="Proteomes" id="UP000887565"/>
    </source>
</evidence>
<keyword evidence="2" id="KW-1185">Reference proteome</keyword>
<evidence type="ECO:0000256" key="1">
    <source>
        <dbReference type="SAM" id="Coils"/>
    </source>
</evidence>
<feature type="coiled-coil region" evidence="1">
    <location>
        <begin position="66"/>
        <end position="119"/>
    </location>
</feature>
<accession>A0A915IEW9</accession>